<gene>
    <name evidence="3" type="ORF">DKM44_11260</name>
</gene>
<dbReference type="AlphaFoldDB" id="A0A2Z3JIA9"/>
<dbReference type="OrthoDB" id="9764577at2"/>
<dbReference type="Proteomes" id="UP000245368">
    <property type="component" value="Chromosome"/>
</dbReference>
<sequence>MKIVHNIDLIGRASYGLGTVCEALAVNQKRLGHNVEIWATESASTANQIDPLLRESIRYFHSIIPHFYLSTDQILAAKQQDSIEIMHQHGVWTAKSLTTLEAAKRGATTVISPHGSFQNWALKKSKLKKAVARLLYENKNFDSANGFHAVSESEAQEIRNLGVDSPIAVIPNGISTNWINDPATGTSFRRKFDIPSNVRILLYLSRITPKKGIPLMLEALKNINIDRDSWQIIIAGVTNSIIWKS</sequence>
<reference evidence="3 4" key="1">
    <citation type="submission" date="2018-05" db="EMBL/GenBank/DDBJ databases">
        <title>Complete Genome Sequence of Deinococcus sp. strain 17bor-2.</title>
        <authorList>
            <person name="Srinivasan S."/>
        </authorList>
    </citation>
    <scope>NUCLEOTIDE SEQUENCE [LARGE SCALE GENOMIC DNA]</scope>
    <source>
        <strain evidence="3 4">17bor-2</strain>
    </source>
</reference>
<dbReference type="PANTHER" id="PTHR45947">
    <property type="entry name" value="SULFOQUINOVOSYL TRANSFERASE SQD2"/>
    <property type="match status" value="1"/>
</dbReference>
<name>A0A2Z3JIA9_9DEIO</name>
<organism evidence="3 4">
    <name type="scientific">Deinococcus irradiatisoli</name>
    <dbReference type="NCBI Taxonomy" id="2202254"/>
    <lineage>
        <taxon>Bacteria</taxon>
        <taxon>Thermotogati</taxon>
        <taxon>Deinococcota</taxon>
        <taxon>Deinococci</taxon>
        <taxon>Deinococcales</taxon>
        <taxon>Deinococcaceae</taxon>
        <taxon>Deinococcus</taxon>
    </lineage>
</organism>
<proteinExistence type="predicted"/>
<evidence type="ECO:0000313" key="4">
    <source>
        <dbReference type="Proteomes" id="UP000245368"/>
    </source>
</evidence>
<accession>A0A2Z3JIA9</accession>
<keyword evidence="4" id="KW-1185">Reference proteome</keyword>
<dbReference type="RefSeq" id="WP_109827464.1">
    <property type="nucleotide sequence ID" value="NZ_CP029494.1"/>
</dbReference>
<dbReference type="InterPro" id="IPR028098">
    <property type="entry name" value="Glyco_trans_4-like_N"/>
</dbReference>
<feature type="domain" description="Glycosyl transferase family 1" evidence="1">
    <location>
        <begin position="188"/>
        <end position="236"/>
    </location>
</feature>
<dbReference type="InterPro" id="IPR050194">
    <property type="entry name" value="Glycosyltransferase_grp1"/>
</dbReference>
<dbReference type="PANTHER" id="PTHR45947:SF3">
    <property type="entry name" value="SULFOQUINOVOSYL TRANSFERASE SQD2"/>
    <property type="match status" value="1"/>
</dbReference>
<dbReference type="KEGG" id="dez:DKM44_11260"/>
<dbReference type="EMBL" id="CP029494">
    <property type="protein sequence ID" value="AWN23736.1"/>
    <property type="molecule type" value="Genomic_DNA"/>
</dbReference>
<evidence type="ECO:0000259" key="2">
    <source>
        <dbReference type="Pfam" id="PF13439"/>
    </source>
</evidence>
<evidence type="ECO:0000313" key="3">
    <source>
        <dbReference type="EMBL" id="AWN23736.1"/>
    </source>
</evidence>
<dbReference type="InterPro" id="IPR001296">
    <property type="entry name" value="Glyco_trans_1"/>
</dbReference>
<dbReference type="Pfam" id="PF00534">
    <property type="entry name" value="Glycos_transf_1"/>
    <property type="match status" value="1"/>
</dbReference>
<dbReference type="GO" id="GO:0016757">
    <property type="term" value="F:glycosyltransferase activity"/>
    <property type="evidence" value="ECO:0007669"/>
    <property type="project" value="InterPro"/>
</dbReference>
<feature type="domain" description="Glycosyltransferase subfamily 4-like N-terminal" evidence="2">
    <location>
        <begin position="16"/>
        <end position="177"/>
    </location>
</feature>
<evidence type="ECO:0000259" key="1">
    <source>
        <dbReference type="Pfam" id="PF00534"/>
    </source>
</evidence>
<dbReference type="Pfam" id="PF13439">
    <property type="entry name" value="Glyco_transf_4"/>
    <property type="match status" value="1"/>
</dbReference>
<dbReference type="Gene3D" id="3.40.50.2000">
    <property type="entry name" value="Glycogen Phosphorylase B"/>
    <property type="match status" value="2"/>
</dbReference>
<dbReference type="SUPFAM" id="SSF53756">
    <property type="entry name" value="UDP-Glycosyltransferase/glycogen phosphorylase"/>
    <property type="match status" value="1"/>
</dbReference>
<protein>
    <submittedName>
        <fullName evidence="3">Uncharacterized protein</fullName>
    </submittedName>
</protein>